<organism evidence="1 2">
    <name type="scientific">Paenibacillus faecis</name>
    <dbReference type="NCBI Taxonomy" id="862114"/>
    <lineage>
        <taxon>Bacteria</taxon>
        <taxon>Bacillati</taxon>
        <taxon>Bacillota</taxon>
        <taxon>Bacilli</taxon>
        <taxon>Bacillales</taxon>
        <taxon>Paenibacillaceae</taxon>
        <taxon>Paenibacillus</taxon>
    </lineage>
</organism>
<keyword evidence="2" id="KW-1185">Reference proteome</keyword>
<comment type="caution">
    <text evidence="1">The sequence shown here is derived from an EMBL/GenBank/DDBJ whole genome shotgun (WGS) entry which is preliminary data.</text>
</comment>
<dbReference type="InterPro" id="IPR025633">
    <property type="entry name" value="DUF4291"/>
</dbReference>
<dbReference type="Proteomes" id="UP000325218">
    <property type="component" value="Unassembled WGS sequence"/>
</dbReference>
<sequence>MKRVPTYKGFYAKYTDRYVTVYQAFNHLIADEIMDKKTFGPSFKLDRMTWIKPSFLWMMHRSGWGSKNDQERILSIDLSREGFDYILSKAVLTKYKPKIHGSSAEWKAMLSESDVVCQWDPDRDIYGNKLDRRAIQLGLRGEAVQKYVNDWIHTINDITDMVHDCKRQISHGSFNSDLLPVEREYHTN</sequence>
<reference evidence="1 2" key="1">
    <citation type="submission" date="2019-08" db="EMBL/GenBank/DDBJ databases">
        <title>Genome sequencing of Paenibacillus faecis DSM 23593(T).</title>
        <authorList>
            <person name="Kook J.-K."/>
            <person name="Park S.-N."/>
            <person name="Lim Y.K."/>
        </authorList>
    </citation>
    <scope>NUCLEOTIDE SEQUENCE [LARGE SCALE GENOMIC DNA]</scope>
    <source>
        <strain evidence="1 2">DSM 23593</strain>
    </source>
</reference>
<dbReference type="PANTHER" id="PTHR38567:SF1">
    <property type="entry name" value="DUF4291 DOMAIN-CONTAINING PROTEIN"/>
    <property type="match status" value="1"/>
</dbReference>
<proteinExistence type="predicted"/>
<dbReference type="PANTHER" id="PTHR38567">
    <property type="entry name" value="DUF4291 DOMAIN-CONTAINING PROTEIN"/>
    <property type="match status" value="1"/>
</dbReference>
<name>A0A5D0CJ11_9BACL</name>
<dbReference type="OrthoDB" id="65842at2"/>
<evidence type="ECO:0000313" key="1">
    <source>
        <dbReference type="EMBL" id="TYA09956.1"/>
    </source>
</evidence>
<evidence type="ECO:0000313" key="2">
    <source>
        <dbReference type="Proteomes" id="UP000325218"/>
    </source>
</evidence>
<dbReference type="EMBL" id="VSDO01000006">
    <property type="protein sequence ID" value="TYA09956.1"/>
    <property type="molecule type" value="Genomic_DNA"/>
</dbReference>
<protein>
    <submittedName>
        <fullName evidence="1">DUF4291 domain-containing protein</fullName>
    </submittedName>
</protein>
<dbReference type="AlphaFoldDB" id="A0A5D0CJ11"/>
<dbReference type="Pfam" id="PF14124">
    <property type="entry name" value="DUF4291"/>
    <property type="match status" value="1"/>
</dbReference>
<accession>A0A5D0CJ11</accession>
<gene>
    <name evidence="1" type="ORF">FRY98_25440</name>
</gene>